<evidence type="ECO:0000256" key="3">
    <source>
        <dbReference type="ARBA" id="ARBA00023306"/>
    </source>
</evidence>
<evidence type="ECO:0000313" key="8">
    <source>
        <dbReference type="EMBL" id="KAH0627987.1"/>
    </source>
</evidence>
<evidence type="ECO:0000259" key="7">
    <source>
        <dbReference type="SMART" id="SM01332"/>
    </source>
</evidence>
<feature type="region of interest" description="Disordered" evidence="5">
    <location>
        <begin position="1"/>
        <end position="20"/>
    </location>
</feature>
<evidence type="ECO:0000256" key="4">
    <source>
        <dbReference type="RuleBase" id="RU000383"/>
    </source>
</evidence>
<dbReference type="Pfam" id="PF02984">
    <property type="entry name" value="Cyclin_C"/>
    <property type="match status" value="1"/>
</dbReference>
<name>A0ABQ7TE41_PHRPL</name>
<dbReference type="InterPro" id="IPR013763">
    <property type="entry name" value="Cyclin-like_dom"/>
</dbReference>
<comment type="similarity">
    <text evidence="4">Belongs to the cyclin family.</text>
</comment>
<dbReference type="InterPro" id="IPR004367">
    <property type="entry name" value="Cyclin_C-dom"/>
</dbReference>
<feature type="region of interest" description="Disordered" evidence="5">
    <location>
        <begin position="85"/>
        <end position="106"/>
    </location>
</feature>
<organism evidence="8 9">
    <name type="scientific">Phrynosoma platyrhinos</name>
    <name type="common">Desert horned lizard</name>
    <dbReference type="NCBI Taxonomy" id="52577"/>
    <lineage>
        <taxon>Eukaryota</taxon>
        <taxon>Metazoa</taxon>
        <taxon>Chordata</taxon>
        <taxon>Craniata</taxon>
        <taxon>Vertebrata</taxon>
        <taxon>Euteleostomi</taxon>
        <taxon>Lepidosauria</taxon>
        <taxon>Squamata</taxon>
        <taxon>Bifurcata</taxon>
        <taxon>Unidentata</taxon>
        <taxon>Episquamata</taxon>
        <taxon>Toxicofera</taxon>
        <taxon>Iguania</taxon>
        <taxon>Phrynosomatidae</taxon>
        <taxon>Phrynosomatinae</taxon>
        <taxon>Phrynosoma</taxon>
    </lineage>
</organism>
<keyword evidence="1" id="KW-0132">Cell division</keyword>
<dbReference type="PROSITE" id="PS00292">
    <property type="entry name" value="CYCLINS"/>
    <property type="match status" value="1"/>
</dbReference>
<evidence type="ECO:0000256" key="1">
    <source>
        <dbReference type="ARBA" id="ARBA00022618"/>
    </source>
</evidence>
<dbReference type="Gene3D" id="1.10.472.10">
    <property type="entry name" value="Cyclin-like"/>
    <property type="match status" value="2"/>
</dbReference>
<accession>A0ABQ7TE41</accession>
<feature type="domain" description="Cyclin C-terminal" evidence="7">
    <location>
        <begin position="274"/>
        <end position="403"/>
    </location>
</feature>
<feature type="domain" description="Cyclin-like" evidence="6">
    <location>
        <begin position="181"/>
        <end position="265"/>
    </location>
</feature>
<sequence>MALRVTRNTKVNTENKTKPVMAATKRGIGAVKPGMRPRTALGDIGNKACEPKPKDLVKKEVVKPALVEKVTTRKAPRPVEKVVEPLKEEKPEPVKLESPSPSPMETSGFAPGEEILCQAFSDVLLEVKDVDTEDGCDPNLCSEYVKDIYNYLKVLEGQQSVRPNYLAGQEITGNMRAILIDWLVQVQIKFKLLQETLYMTVAIIDRFLQNNKVAKRMLQLVGVTAMFIASKYEEMFPPEIGDFAFVTDHTYTNLQIRQMEMKILKSLDFNLGRPLPLHFLRRASKIGEADIQQHMLAKYLMELSLVDYEMVHYPPSQIAAAAFCLSSRVLEEGEWVSKLGPRHNSQTPTLQHYMYYAESALVPVMQHMAKNVVMVNGRLTKHMTVKNKYGSSKHAKISTLPALNSVVIQDLAKGLLK</sequence>
<evidence type="ECO:0000259" key="6">
    <source>
        <dbReference type="SMART" id="SM00385"/>
    </source>
</evidence>
<dbReference type="InterPro" id="IPR048258">
    <property type="entry name" value="Cyclins_cyclin-box"/>
</dbReference>
<evidence type="ECO:0000256" key="5">
    <source>
        <dbReference type="SAM" id="MobiDB-lite"/>
    </source>
</evidence>
<dbReference type="InterPro" id="IPR046965">
    <property type="entry name" value="Cyclin_A/B-like"/>
</dbReference>
<dbReference type="Pfam" id="PF00134">
    <property type="entry name" value="Cyclin_N"/>
    <property type="match status" value="1"/>
</dbReference>
<dbReference type="SUPFAM" id="SSF47954">
    <property type="entry name" value="Cyclin-like"/>
    <property type="match status" value="2"/>
</dbReference>
<dbReference type="EMBL" id="JAIPUX010000439">
    <property type="protein sequence ID" value="KAH0627987.1"/>
    <property type="molecule type" value="Genomic_DNA"/>
</dbReference>
<dbReference type="PANTHER" id="PTHR10177">
    <property type="entry name" value="CYCLINS"/>
    <property type="match status" value="1"/>
</dbReference>
<dbReference type="Proteomes" id="UP000826234">
    <property type="component" value="Unassembled WGS sequence"/>
</dbReference>
<feature type="compositionally biased region" description="Basic and acidic residues" evidence="5">
    <location>
        <begin position="85"/>
        <end position="95"/>
    </location>
</feature>
<feature type="domain" description="Cyclin-like" evidence="6">
    <location>
        <begin position="278"/>
        <end position="370"/>
    </location>
</feature>
<dbReference type="InterPro" id="IPR036915">
    <property type="entry name" value="Cyclin-like_sf"/>
</dbReference>
<dbReference type="SMART" id="SM00385">
    <property type="entry name" value="CYCLIN"/>
    <property type="match status" value="2"/>
</dbReference>
<comment type="caution">
    <text evidence="8">The sequence shown here is derived from an EMBL/GenBank/DDBJ whole genome shotgun (WGS) entry which is preliminary data.</text>
</comment>
<proteinExistence type="inferred from homology"/>
<evidence type="ECO:0000256" key="2">
    <source>
        <dbReference type="ARBA" id="ARBA00023127"/>
    </source>
</evidence>
<dbReference type="SMART" id="SM01332">
    <property type="entry name" value="Cyclin_C"/>
    <property type="match status" value="1"/>
</dbReference>
<gene>
    <name evidence="8" type="ORF">JD844_008626</name>
</gene>
<dbReference type="PIRSF" id="PIRSF001771">
    <property type="entry name" value="Cyclin_A_B_D_E"/>
    <property type="match status" value="1"/>
</dbReference>
<reference evidence="8 9" key="1">
    <citation type="journal article" date="2022" name="Gigascience">
        <title>A chromosome-level genome assembly and annotation of the desert horned lizard, Phrynosoma platyrhinos, provides insight into chromosomal rearrangements among reptiles.</title>
        <authorList>
            <person name="Koochekian N."/>
            <person name="Ascanio A."/>
            <person name="Farleigh K."/>
            <person name="Card D.C."/>
            <person name="Schield D.R."/>
            <person name="Castoe T.A."/>
            <person name="Jezkova T."/>
        </authorList>
    </citation>
    <scope>NUCLEOTIDE SEQUENCE [LARGE SCALE GENOMIC DNA]</scope>
    <source>
        <strain evidence="8">NK-2021</strain>
    </source>
</reference>
<keyword evidence="9" id="KW-1185">Reference proteome</keyword>
<dbReference type="InterPro" id="IPR039361">
    <property type="entry name" value="Cyclin"/>
</dbReference>
<dbReference type="InterPro" id="IPR006671">
    <property type="entry name" value="Cyclin_N"/>
</dbReference>
<keyword evidence="2 4" id="KW-0195">Cyclin</keyword>
<feature type="compositionally biased region" description="Polar residues" evidence="5">
    <location>
        <begin position="1"/>
        <end position="14"/>
    </location>
</feature>
<evidence type="ECO:0008006" key="10">
    <source>
        <dbReference type="Google" id="ProtNLM"/>
    </source>
</evidence>
<evidence type="ECO:0000313" key="9">
    <source>
        <dbReference type="Proteomes" id="UP000826234"/>
    </source>
</evidence>
<protein>
    <recommendedName>
        <fullName evidence="10">G2/mitotic-specific cyclin-B1</fullName>
    </recommendedName>
</protein>
<keyword evidence="3" id="KW-0131">Cell cycle</keyword>